<gene>
    <name evidence="1" type="ORF">GMARGA_LOCUS39522</name>
</gene>
<feature type="non-terminal residue" evidence="1">
    <location>
        <position position="1"/>
    </location>
</feature>
<dbReference type="Proteomes" id="UP000789901">
    <property type="component" value="Unassembled WGS sequence"/>
</dbReference>
<evidence type="ECO:0000313" key="1">
    <source>
        <dbReference type="EMBL" id="CAG8849097.1"/>
    </source>
</evidence>
<organism evidence="1 2">
    <name type="scientific">Gigaspora margarita</name>
    <dbReference type="NCBI Taxonomy" id="4874"/>
    <lineage>
        <taxon>Eukaryota</taxon>
        <taxon>Fungi</taxon>
        <taxon>Fungi incertae sedis</taxon>
        <taxon>Mucoromycota</taxon>
        <taxon>Glomeromycotina</taxon>
        <taxon>Glomeromycetes</taxon>
        <taxon>Diversisporales</taxon>
        <taxon>Gigasporaceae</taxon>
        <taxon>Gigaspora</taxon>
    </lineage>
</organism>
<name>A0ABN7X776_GIGMA</name>
<comment type="caution">
    <text evidence="1">The sequence shown here is derived from an EMBL/GenBank/DDBJ whole genome shotgun (WGS) entry which is preliminary data.</text>
</comment>
<dbReference type="EMBL" id="CAJVQB010094794">
    <property type="protein sequence ID" value="CAG8849097.1"/>
    <property type="molecule type" value="Genomic_DNA"/>
</dbReference>
<evidence type="ECO:0000313" key="2">
    <source>
        <dbReference type="Proteomes" id="UP000789901"/>
    </source>
</evidence>
<protein>
    <submittedName>
        <fullName evidence="1">44318_t:CDS:1</fullName>
    </submittedName>
</protein>
<accession>A0ABN7X776</accession>
<sequence length="170" mass="19848">SRDNSRRFLKTAGIKGSYTEYSDPEYSDSELLVYEFENNYKEDFNNKETELNKEKLPYYSSGSKCTQQCKNKGLKKIAQGSMSLNNFFKPVKKLEIESKMLDSNISNSDIGNNTLFLGQINKLNNKLKNMKNMNAYEYLCYLAVHKYLTAIFNHEEPYSYIDLSYKILQQ</sequence>
<keyword evidence="2" id="KW-1185">Reference proteome</keyword>
<proteinExistence type="predicted"/>
<feature type="non-terminal residue" evidence="1">
    <location>
        <position position="170"/>
    </location>
</feature>
<reference evidence="1 2" key="1">
    <citation type="submission" date="2021-06" db="EMBL/GenBank/DDBJ databases">
        <authorList>
            <person name="Kallberg Y."/>
            <person name="Tangrot J."/>
            <person name="Rosling A."/>
        </authorList>
    </citation>
    <scope>NUCLEOTIDE SEQUENCE [LARGE SCALE GENOMIC DNA]</scope>
    <source>
        <strain evidence="1 2">120-4 pot B 10/14</strain>
    </source>
</reference>